<protein>
    <submittedName>
        <fullName evidence="1">Type VI secretion system tube protein TssD</fullName>
    </submittedName>
</protein>
<dbReference type="Pfam" id="PF05638">
    <property type="entry name" value="T6SS_HCP"/>
    <property type="match status" value="1"/>
</dbReference>
<reference evidence="1" key="2">
    <citation type="submission" date="2023-11" db="EMBL/GenBank/DDBJ databases">
        <title>Detection of rare carbapenemases in Enterobacterales - comparison of two colorimetric and two CIM-based carbapenemase assays.</title>
        <authorList>
            <person name="Schaffarczyk L."/>
            <person name="Noster J."/>
            <person name="Stelzer Y."/>
            <person name="Sattler J."/>
            <person name="Gatermann S."/>
            <person name="Hamprecht A."/>
        </authorList>
    </citation>
    <scope>NUCLEOTIDE SEQUENCE</scope>
    <source>
        <strain evidence="1">CIM-Carb-133</strain>
    </source>
</reference>
<dbReference type="Proteomes" id="UP001302613">
    <property type="component" value="Chromosome"/>
</dbReference>
<sequence length="384" mass="43663">MSDIVYLMVSGQHQGAISDGCGTNASVGNRWQIGHEDEIFTFSLSNSITSTGRGSHFHGLQFCKLIDKSTPLFVNAINNNEQLYMEFYFYRINRFGRWEKYYYIQLRGAFLSAIQHQFSDNNLDTETITINYEYILCKHLIANTEFSYLALPENYNRLFIPRPKTPVDNGLKTLNSKEVGRLLAAGGIYNGNIDGFRETAEKLGGDAIKGYDQVLNEKTTGALLAASSILLARRSSFDYYHEITIYLGKLRGEPKLLSGVIVKEINYTRRNPIEAAALRKEFDSTIRKKFIIDLAKKPTYKNRFNSEDFLRMSNGNVPHNYSVHHKLPLDDGGTNSFDNLVLTKNEPYHKIFTNMQSNVTRKMLPGESKTILWAIPSGSIYPLK</sequence>
<reference evidence="2 4" key="1">
    <citation type="submission" date="2023-10" db="EMBL/GenBank/DDBJ databases">
        <title>SFO-1, KPC-2, NDM-1 were first reported in Portuguese citrobacter collected clinically.</title>
        <authorList>
            <person name="Guo K."/>
        </authorList>
    </citation>
    <scope>NUCLEOTIDE SEQUENCE [LARGE SCALE GENOMIC DNA]</scope>
    <source>
        <strain evidence="2 4">L2724hy</strain>
    </source>
</reference>
<dbReference type="AlphaFoldDB" id="A0A9X4G9Z6"/>
<gene>
    <name evidence="1" type="primary">tssD</name>
    <name evidence="2" type="ORF">RY846_01545</name>
    <name evidence="1" type="ORF">SJ265_14725</name>
</gene>
<dbReference type="EMBL" id="JAXABJ010000009">
    <property type="protein sequence ID" value="MDX7149034.1"/>
    <property type="molecule type" value="Genomic_DNA"/>
</dbReference>
<evidence type="ECO:0000313" key="3">
    <source>
        <dbReference type="Proteomes" id="UP001271725"/>
    </source>
</evidence>
<dbReference type="SUPFAM" id="SSF54060">
    <property type="entry name" value="His-Me finger endonucleases"/>
    <property type="match status" value="1"/>
</dbReference>
<evidence type="ECO:0000313" key="2">
    <source>
        <dbReference type="EMBL" id="WOH43906.1"/>
    </source>
</evidence>
<evidence type="ECO:0000313" key="4">
    <source>
        <dbReference type="Proteomes" id="UP001302613"/>
    </source>
</evidence>
<dbReference type="InterPro" id="IPR036624">
    <property type="entry name" value="Hcp1-lik_sf"/>
</dbReference>
<dbReference type="Gene3D" id="2.30.110.20">
    <property type="entry name" value="Hcp1-like"/>
    <property type="match status" value="1"/>
</dbReference>
<dbReference type="NCBIfam" id="TIGR03344">
    <property type="entry name" value="VI_effect_Hcp1"/>
    <property type="match status" value="1"/>
</dbReference>
<dbReference type="PANTHER" id="PTHR34319:SF7">
    <property type="entry name" value="HNH ENDONUCLEASE DOMAIN-CONTAINING PROTEIN"/>
    <property type="match status" value="1"/>
</dbReference>
<dbReference type="InterPro" id="IPR044925">
    <property type="entry name" value="His-Me_finger_sf"/>
</dbReference>
<dbReference type="SUPFAM" id="SSF141452">
    <property type="entry name" value="Hcp1-like"/>
    <property type="match status" value="1"/>
</dbReference>
<dbReference type="CDD" id="cd00085">
    <property type="entry name" value="HNHc"/>
    <property type="match status" value="1"/>
</dbReference>
<dbReference type="InterPro" id="IPR052947">
    <property type="entry name" value="T6SS_Hcp1_domain"/>
</dbReference>
<keyword evidence="4" id="KW-1185">Reference proteome</keyword>
<evidence type="ECO:0000313" key="1">
    <source>
        <dbReference type="EMBL" id="MDX7149034.1"/>
    </source>
</evidence>
<dbReference type="Proteomes" id="UP001271725">
    <property type="component" value="Unassembled WGS sequence"/>
</dbReference>
<dbReference type="InterPro" id="IPR008514">
    <property type="entry name" value="T6SS_Hcp"/>
</dbReference>
<name>A0A9X4G9Z6_9ENTR</name>
<dbReference type="RefSeq" id="WP_234610313.1">
    <property type="nucleotide sequence ID" value="NZ_CP136601.1"/>
</dbReference>
<dbReference type="InterPro" id="IPR003615">
    <property type="entry name" value="HNH_nuc"/>
</dbReference>
<accession>A0A9X4G9Z6</accession>
<proteinExistence type="predicted"/>
<organism evidence="1 3">
    <name type="scientific">Citrobacter portucalensis</name>
    <dbReference type="NCBI Taxonomy" id="1639133"/>
    <lineage>
        <taxon>Bacteria</taxon>
        <taxon>Pseudomonadati</taxon>
        <taxon>Pseudomonadota</taxon>
        <taxon>Gammaproteobacteria</taxon>
        <taxon>Enterobacterales</taxon>
        <taxon>Enterobacteriaceae</taxon>
        <taxon>Citrobacter</taxon>
        <taxon>Citrobacter freundii complex</taxon>
    </lineage>
</organism>
<dbReference type="PANTHER" id="PTHR34319">
    <property type="entry name" value="MAJOR EXPORTED PROTEIN"/>
    <property type="match status" value="1"/>
</dbReference>
<dbReference type="EMBL" id="CP136601">
    <property type="protein sequence ID" value="WOH43906.1"/>
    <property type="molecule type" value="Genomic_DNA"/>
</dbReference>